<name>A0A8X8Z883_SALSN</name>
<reference evidence="2" key="1">
    <citation type="submission" date="2018-01" db="EMBL/GenBank/DDBJ databases">
        <authorList>
            <person name="Mao J.F."/>
        </authorList>
    </citation>
    <scope>NUCLEOTIDE SEQUENCE</scope>
    <source>
        <strain evidence="2">Huo1</strain>
        <tissue evidence="2">Leaf</tissue>
    </source>
</reference>
<feature type="domain" description="FAR1" evidence="1">
    <location>
        <begin position="86"/>
        <end position="125"/>
    </location>
</feature>
<evidence type="ECO:0000313" key="3">
    <source>
        <dbReference type="Proteomes" id="UP000298416"/>
    </source>
</evidence>
<reference evidence="2" key="2">
    <citation type="submission" date="2020-08" db="EMBL/GenBank/DDBJ databases">
        <title>Plant Genome Project.</title>
        <authorList>
            <person name="Zhang R.-G."/>
        </authorList>
    </citation>
    <scope>NUCLEOTIDE SEQUENCE</scope>
    <source>
        <strain evidence="2">Huo1</strain>
        <tissue evidence="2">Leaf</tissue>
    </source>
</reference>
<sequence length="173" mass="18989">MENLGFDLEIHGSACGDCDEEGVAQPRSVGEVVDGNEGQDEVVFWSWRRNYWSKLCTVRRKRICCTVITRLPWISMSVGGSNTSSVCYKKPETRTGCRAMVSFVCDDSGQWKVSRFLKEHNHEMAPAYAKPSVKSGQGILAANVYGSGGALESLVSIGPLTRAFILSNVFSVK</sequence>
<comment type="caution">
    <text evidence="2">The sequence shown here is derived from an EMBL/GenBank/DDBJ whole genome shotgun (WGS) entry which is preliminary data.</text>
</comment>
<dbReference type="PANTHER" id="PTHR46328:SF44">
    <property type="entry name" value="FAR1 DOMAIN-CONTAINING PROTEIN"/>
    <property type="match status" value="1"/>
</dbReference>
<dbReference type="PANTHER" id="PTHR46328">
    <property type="entry name" value="FAR-RED IMPAIRED RESPONSIVE (FAR1) FAMILY PROTEIN-RELATED"/>
    <property type="match status" value="1"/>
</dbReference>
<protein>
    <recommendedName>
        <fullName evidence="1">FAR1 domain-containing protein</fullName>
    </recommendedName>
</protein>
<dbReference type="EMBL" id="PNBA02000017">
    <property type="protein sequence ID" value="KAG6395008.1"/>
    <property type="molecule type" value="Genomic_DNA"/>
</dbReference>
<dbReference type="Proteomes" id="UP000298416">
    <property type="component" value="Unassembled WGS sequence"/>
</dbReference>
<dbReference type="InterPro" id="IPR004330">
    <property type="entry name" value="FAR1_DNA_bnd_dom"/>
</dbReference>
<dbReference type="Pfam" id="PF03101">
    <property type="entry name" value="FAR1"/>
    <property type="match status" value="1"/>
</dbReference>
<dbReference type="AlphaFoldDB" id="A0A8X8Z883"/>
<organism evidence="2">
    <name type="scientific">Salvia splendens</name>
    <name type="common">Scarlet sage</name>
    <dbReference type="NCBI Taxonomy" id="180675"/>
    <lineage>
        <taxon>Eukaryota</taxon>
        <taxon>Viridiplantae</taxon>
        <taxon>Streptophyta</taxon>
        <taxon>Embryophyta</taxon>
        <taxon>Tracheophyta</taxon>
        <taxon>Spermatophyta</taxon>
        <taxon>Magnoliopsida</taxon>
        <taxon>eudicotyledons</taxon>
        <taxon>Gunneridae</taxon>
        <taxon>Pentapetalae</taxon>
        <taxon>asterids</taxon>
        <taxon>lamiids</taxon>
        <taxon>Lamiales</taxon>
        <taxon>Lamiaceae</taxon>
        <taxon>Nepetoideae</taxon>
        <taxon>Mentheae</taxon>
        <taxon>Salviinae</taxon>
        <taxon>Salvia</taxon>
        <taxon>Salvia subgen. Calosphace</taxon>
        <taxon>core Calosphace</taxon>
    </lineage>
</organism>
<evidence type="ECO:0000259" key="1">
    <source>
        <dbReference type="Pfam" id="PF03101"/>
    </source>
</evidence>
<evidence type="ECO:0000313" key="2">
    <source>
        <dbReference type="EMBL" id="KAG6395008.1"/>
    </source>
</evidence>
<gene>
    <name evidence="2" type="ORF">SASPL_145599</name>
</gene>
<keyword evidence="3" id="KW-1185">Reference proteome</keyword>
<accession>A0A8X8Z883</accession>
<proteinExistence type="predicted"/>